<evidence type="ECO:0000256" key="4">
    <source>
        <dbReference type="ARBA" id="ARBA00023098"/>
    </source>
</evidence>
<dbReference type="EMBL" id="FP929132">
    <property type="protein sequence ID" value="CBX97625.1"/>
    <property type="molecule type" value="Genomic_DNA"/>
</dbReference>
<evidence type="ECO:0000256" key="6">
    <source>
        <dbReference type="SAM" id="Phobius"/>
    </source>
</evidence>
<evidence type="ECO:0000256" key="3">
    <source>
        <dbReference type="ARBA" id="ARBA00022963"/>
    </source>
</evidence>
<accession>E5A1Q8</accession>
<dbReference type="PANTHER" id="PTHR10272">
    <property type="entry name" value="PLATELET-ACTIVATING FACTOR ACETYLHYDROLASE"/>
    <property type="match status" value="1"/>
</dbReference>
<keyword evidence="2" id="KW-0378">Hydrolase</keyword>
<keyword evidence="8" id="KW-1185">Reference proteome</keyword>
<feature type="transmembrane region" description="Helical" evidence="6">
    <location>
        <begin position="271"/>
        <end position="292"/>
    </location>
</feature>
<dbReference type="PANTHER" id="PTHR10272:SF7">
    <property type="entry name" value="PHOSPHOLIPASE-RELATED"/>
    <property type="match status" value="1"/>
</dbReference>
<keyword evidence="6" id="KW-0472">Membrane</keyword>
<gene>
    <name evidence="7" type="ORF">LEMA_P090340.1</name>
</gene>
<dbReference type="eggNOG" id="KOG3847">
    <property type="taxonomic scope" value="Eukaryota"/>
</dbReference>
<sequence>MRYIQQYFVQRSKSLVDSLSTLALEPINSVWPCPGARAGPRLASFFCQSNVVISAQRTFGESTRARQFTPSPNVAHGAKRGKRSDAIDCSVKRTAFECALRKNTHMRTISRPSRSSDKPAMGRSLGTVVETVFLYLCHATLHTIPGQGPRIAQRLSARDFKGRLLRTTTSEIHLHVSVTKANIHPAANMTWLRRINPTPAFPAHTGPYKVGSVDVEIPTSGLESPTGDAPPAHLPTVAFRMFYPCKQDSDQNAVKWIPSPQRDMIAAYAKFLGANSIFAGVFALIPQLLYFITMPVHQNADILQSPSKSKQWPVMVFSHGLGGSRNAYSHICGSLASHGIVVVAADHRDGSAPLSVHQTPDQKEKTKRVEYRSIAHKPSTETYEARDEQLRIRLWEVATIHDALIKIDQGEKLKNVALDQPKHAEKDLLTMFQNTLKVHEPGAISFAGHSFGACTMVQFVKSIYHRPSTQIPYYKPLFTPSSGSALVRQITPSTPVVLLDLWTLPIQSPFTAWLSSQPMPCYDSLTGGRNLLVIASEGFYKWSANFRETKRIIAPPSPSKSKFQNQPGPHIFYPISSAHLSQSDFGVLFPWITTKAFGAKEPERVLRLNTRAILQVLRESGVEVANTSAADLEIEGEDAMLAQDTAILSTKKDSVRGWVNLSTEVEEGDDRQADRRVGEDGKGPEEAMVEGEALGQVVEGNGN</sequence>
<dbReference type="VEuPathDB" id="FungiDB:LEMA_P090340.1"/>
<dbReference type="InParanoid" id="E5A1Q8"/>
<keyword evidence="6" id="KW-1133">Transmembrane helix</keyword>
<proteinExistence type="predicted"/>
<dbReference type="Gene3D" id="3.40.50.1820">
    <property type="entry name" value="alpha/beta hydrolase"/>
    <property type="match status" value="1"/>
</dbReference>
<dbReference type="OrthoDB" id="2363873at2759"/>
<dbReference type="SUPFAM" id="SSF53474">
    <property type="entry name" value="alpha/beta-Hydrolases"/>
    <property type="match status" value="1"/>
</dbReference>
<dbReference type="EC" id="3.1.1.47" evidence="1"/>
<dbReference type="OMA" id="FCPEHRD"/>
<evidence type="ECO:0000256" key="1">
    <source>
        <dbReference type="ARBA" id="ARBA00013201"/>
    </source>
</evidence>
<protein>
    <recommendedName>
        <fullName evidence="1">1-alkyl-2-acetylglycerophosphocholine esterase</fullName>
        <ecNumber evidence="1">3.1.1.47</ecNumber>
    </recommendedName>
</protein>
<dbReference type="AlphaFoldDB" id="E5A1Q8"/>
<dbReference type="GeneID" id="13281501"/>
<evidence type="ECO:0000313" key="8">
    <source>
        <dbReference type="Proteomes" id="UP000002668"/>
    </source>
</evidence>
<dbReference type="GO" id="GO:0016042">
    <property type="term" value="P:lipid catabolic process"/>
    <property type="evidence" value="ECO:0007669"/>
    <property type="project" value="UniProtKB-KW"/>
</dbReference>
<dbReference type="GO" id="GO:0003847">
    <property type="term" value="F:1-alkyl-2-acetylglycerophosphocholine esterase activity"/>
    <property type="evidence" value="ECO:0007669"/>
    <property type="project" value="UniProtKB-EC"/>
</dbReference>
<keyword evidence="3" id="KW-0442">Lipid degradation</keyword>
<organism evidence="8">
    <name type="scientific">Leptosphaeria maculans (strain JN3 / isolate v23.1.3 / race Av1-4-5-6-7-8)</name>
    <name type="common">Blackleg fungus</name>
    <name type="synonym">Phoma lingam</name>
    <dbReference type="NCBI Taxonomy" id="985895"/>
    <lineage>
        <taxon>Eukaryota</taxon>
        <taxon>Fungi</taxon>
        <taxon>Dikarya</taxon>
        <taxon>Ascomycota</taxon>
        <taxon>Pezizomycotina</taxon>
        <taxon>Dothideomycetes</taxon>
        <taxon>Pleosporomycetidae</taxon>
        <taxon>Pleosporales</taxon>
        <taxon>Pleosporineae</taxon>
        <taxon>Leptosphaeriaceae</taxon>
        <taxon>Plenodomus</taxon>
        <taxon>Plenodomus lingam/Leptosphaeria maculans species complex</taxon>
    </lineage>
</organism>
<keyword evidence="4" id="KW-0443">Lipid metabolism</keyword>
<dbReference type="InterPro" id="IPR029058">
    <property type="entry name" value="AB_hydrolase_fold"/>
</dbReference>
<dbReference type="STRING" id="985895.E5A1Q8"/>
<dbReference type="Proteomes" id="UP000002668">
    <property type="component" value="Genome"/>
</dbReference>
<dbReference type="HOGENOM" id="CLU_024458_0_0_1"/>
<dbReference type="Pfam" id="PF03403">
    <property type="entry name" value="PAF-AH_p_II"/>
    <property type="match status" value="1"/>
</dbReference>
<feature type="region of interest" description="Disordered" evidence="5">
    <location>
        <begin position="664"/>
        <end position="703"/>
    </location>
</feature>
<evidence type="ECO:0000256" key="5">
    <source>
        <dbReference type="SAM" id="MobiDB-lite"/>
    </source>
</evidence>
<evidence type="ECO:0000313" key="7">
    <source>
        <dbReference type="EMBL" id="CBX97625.1"/>
    </source>
</evidence>
<evidence type="ECO:0000256" key="2">
    <source>
        <dbReference type="ARBA" id="ARBA00022801"/>
    </source>
</evidence>
<name>E5A1Q8_LEPMJ</name>
<reference evidence="8" key="1">
    <citation type="journal article" date="2011" name="Nat. Commun.">
        <title>Effector diversification within compartments of the Leptosphaeria maculans genome affected by Repeat-Induced Point mutations.</title>
        <authorList>
            <person name="Rouxel T."/>
            <person name="Grandaubert J."/>
            <person name="Hane J.K."/>
            <person name="Hoede C."/>
            <person name="van de Wouw A.P."/>
            <person name="Couloux A."/>
            <person name="Dominguez V."/>
            <person name="Anthouard V."/>
            <person name="Bally P."/>
            <person name="Bourras S."/>
            <person name="Cozijnsen A.J."/>
            <person name="Ciuffetti L.M."/>
            <person name="Degrave A."/>
            <person name="Dilmaghani A."/>
            <person name="Duret L."/>
            <person name="Fudal I."/>
            <person name="Goodwin S.B."/>
            <person name="Gout L."/>
            <person name="Glaser N."/>
            <person name="Linglin J."/>
            <person name="Kema G.H.J."/>
            <person name="Lapalu N."/>
            <person name="Lawrence C.B."/>
            <person name="May K."/>
            <person name="Meyer M."/>
            <person name="Ollivier B."/>
            <person name="Poulain J."/>
            <person name="Schoch C.L."/>
            <person name="Simon A."/>
            <person name="Spatafora J.W."/>
            <person name="Stachowiak A."/>
            <person name="Turgeon B.G."/>
            <person name="Tyler B.M."/>
            <person name="Vincent D."/>
            <person name="Weissenbach J."/>
            <person name="Amselem J."/>
            <person name="Quesneville H."/>
            <person name="Oliver R.P."/>
            <person name="Wincker P."/>
            <person name="Balesdent M.-H."/>
            <person name="Howlett B.J."/>
        </authorList>
    </citation>
    <scope>NUCLEOTIDE SEQUENCE [LARGE SCALE GENOMIC DNA]</scope>
    <source>
        <strain evidence="8">JN3 / isolate v23.1.3 / race Av1-4-5-6-7-8</strain>
    </source>
</reference>
<feature type="compositionally biased region" description="Basic and acidic residues" evidence="5">
    <location>
        <begin position="670"/>
        <end position="685"/>
    </location>
</feature>
<keyword evidence="6" id="KW-0812">Transmembrane</keyword>